<dbReference type="Gene3D" id="2.60.120.10">
    <property type="entry name" value="Jelly Rolls"/>
    <property type="match status" value="1"/>
</dbReference>
<dbReference type="InterPro" id="IPR018060">
    <property type="entry name" value="HTH_AraC"/>
</dbReference>
<dbReference type="InterPro" id="IPR013096">
    <property type="entry name" value="Cupin_2"/>
</dbReference>
<sequence>MTSVWEYEEMRERPDALERLDLRIRWGPYEIQVLRFHLTQFPPGHMIAFHKHAEFEFHYIPKGKGKVILVDQEFPLGAGQLYLTGPGVLHYQEADRHEAMDELCLHLDIIERGEEQTADDWEHAEAVACVKKLIELPLVPAQDLHEAMPCFLEAYRACSAGYSGSYTTIKQIVIQILLRTVRAYDAAGSSEQLPTKDMKSYRYELALEFLRANYAETVTLEDVAERLWISPRQLQRLFKEQSQGHSFTRILEDTRLAAVCRELTDTDLSIEQIALRTGFATGNYLHAVFRKRYGMTPSDYRKSNLLGGITHVQNV</sequence>
<dbReference type="GO" id="GO:0003700">
    <property type="term" value="F:DNA-binding transcription factor activity"/>
    <property type="evidence" value="ECO:0007669"/>
    <property type="project" value="InterPro"/>
</dbReference>
<reference evidence="5" key="1">
    <citation type="submission" date="2022-08" db="EMBL/GenBank/DDBJ databases">
        <title>The genomic sequence of strain Paenibacillus sp. SCIV0701.</title>
        <authorList>
            <person name="Zhao H."/>
        </authorList>
    </citation>
    <scope>NUCLEOTIDE SEQUENCE</scope>
    <source>
        <strain evidence="5">SCIV0701</strain>
    </source>
</reference>
<keyword evidence="2" id="KW-0238">DNA-binding</keyword>
<proteinExistence type="predicted"/>
<dbReference type="GO" id="GO:0043565">
    <property type="term" value="F:sequence-specific DNA binding"/>
    <property type="evidence" value="ECO:0007669"/>
    <property type="project" value="InterPro"/>
</dbReference>
<dbReference type="AlphaFoldDB" id="A0A9X2S9Q3"/>
<gene>
    <name evidence="5" type="ORF">NQZ67_08030</name>
</gene>
<dbReference type="Gene3D" id="1.10.10.60">
    <property type="entry name" value="Homeodomain-like"/>
    <property type="match status" value="1"/>
</dbReference>
<dbReference type="PANTHER" id="PTHR43280">
    <property type="entry name" value="ARAC-FAMILY TRANSCRIPTIONAL REGULATOR"/>
    <property type="match status" value="1"/>
</dbReference>
<dbReference type="InterPro" id="IPR037923">
    <property type="entry name" value="HTH-like"/>
</dbReference>
<dbReference type="Pfam" id="PF12833">
    <property type="entry name" value="HTH_18"/>
    <property type="match status" value="1"/>
</dbReference>
<dbReference type="EMBL" id="JANIPJ010000004">
    <property type="protein sequence ID" value="MCR2803828.1"/>
    <property type="molecule type" value="Genomic_DNA"/>
</dbReference>
<evidence type="ECO:0000313" key="5">
    <source>
        <dbReference type="EMBL" id="MCR2803828.1"/>
    </source>
</evidence>
<keyword evidence="3" id="KW-0804">Transcription</keyword>
<dbReference type="Pfam" id="PF07883">
    <property type="entry name" value="Cupin_2"/>
    <property type="match status" value="1"/>
</dbReference>
<name>A0A9X2S9Q3_9BACL</name>
<evidence type="ECO:0000256" key="2">
    <source>
        <dbReference type="ARBA" id="ARBA00023125"/>
    </source>
</evidence>
<organism evidence="5 6">
    <name type="scientific">Paenibacillus soyae</name>
    <dbReference type="NCBI Taxonomy" id="2969249"/>
    <lineage>
        <taxon>Bacteria</taxon>
        <taxon>Bacillati</taxon>
        <taxon>Bacillota</taxon>
        <taxon>Bacilli</taxon>
        <taxon>Bacillales</taxon>
        <taxon>Paenibacillaceae</taxon>
        <taxon>Paenibacillus</taxon>
    </lineage>
</organism>
<dbReference type="RefSeq" id="WP_257444427.1">
    <property type="nucleotide sequence ID" value="NZ_JANIPJ010000004.1"/>
</dbReference>
<accession>A0A9X2S9Q3</accession>
<dbReference type="PROSITE" id="PS01124">
    <property type="entry name" value="HTH_ARAC_FAMILY_2"/>
    <property type="match status" value="1"/>
</dbReference>
<dbReference type="InterPro" id="IPR018062">
    <property type="entry name" value="HTH_AraC-typ_CS"/>
</dbReference>
<dbReference type="SUPFAM" id="SSF46689">
    <property type="entry name" value="Homeodomain-like"/>
    <property type="match status" value="2"/>
</dbReference>
<dbReference type="CDD" id="cd02208">
    <property type="entry name" value="cupin_RmlC-like"/>
    <property type="match status" value="1"/>
</dbReference>
<protein>
    <submittedName>
        <fullName evidence="5">Helix-turn-helix domain-containing protein</fullName>
    </submittedName>
</protein>
<evidence type="ECO:0000259" key="4">
    <source>
        <dbReference type="PROSITE" id="PS01124"/>
    </source>
</evidence>
<keyword evidence="6" id="KW-1185">Reference proteome</keyword>
<dbReference type="InterPro" id="IPR009057">
    <property type="entry name" value="Homeodomain-like_sf"/>
</dbReference>
<keyword evidence="1" id="KW-0805">Transcription regulation</keyword>
<dbReference type="SUPFAM" id="SSF51215">
    <property type="entry name" value="Regulatory protein AraC"/>
    <property type="match status" value="1"/>
</dbReference>
<feature type="domain" description="HTH araC/xylS-type" evidence="4">
    <location>
        <begin position="204"/>
        <end position="303"/>
    </location>
</feature>
<evidence type="ECO:0000313" key="6">
    <source>
        <dbReference type="Proteomes" id="UP001141950"/>
    </source>
</evidence>
<dbReference type="Proteomes" id="UP001141950">
    <property type="component" value="Unassembled WGS sequence"/>
</dbReference>
<dbReference type="SMART" id="SM00342">
    <property type="entry name" value="HTH_ARAC"/>
    <property type="match status" value="1"/>
</dbReference>
<comment type="caution">
    <text evidence="5">The sequence shown here is derived from an EMBL/GenBank/DDBJ whole genome shotgun (WGS) entry which is preliminary data.</text>
</comment>
<evidence type="ECO:0000256" key="1">
    <source>
        <dbReference type="ARBA" id="ARBA00023015"/>
    </source>
</evidence>
<evidence type="ECO:0000256" key="3">
    <source>
        <dbReference type="ARBA" id="ARBA00023163"/>
    </source>
</evidence>
<dbReference type="PROSITE" id="PS00041">
    <property type="entry name" value="HTH_ARAC_FAMILY_1"/>
    <property type="match status" value="1"/>
</dbReference>
<dbReference type="InterPro" id="IPR014710">
    <property type="entry name" value="RmlC-like_jellyroll"/>
</dbReference>
<dbReference type="PANTHER" id="PTHR43280:SF2">
    <property type="entry name" value="HTH-TYPE TRANSCRIPTIONAL REGULATOR EXSA"/>
    <property type="match status" value="1"/>
</dbReference>